<dbReference type="Proteomes" id="UP000288805">
    <property type="component" value="Unassembled WGS sequence"/>
</dbReference>
<dbReference type="AlphaFoldDB" id="A0A438C9H6"/>
<evidence type="ECO:0000256" key="1">
    <source>
        <dbReference type="SAM" id="MobiDB-lite"/>
    </source>
</evidence>
<accession>A0A438C9H6</accession>
<protein>
    <submittedName>
        <fullName evidence="2">Uncharacterized protein</fullName>
    </submittedName>
</protein>
<evidence type="ECO:0000313" key="3">
    <source>
        <dbReference type="Proteomes" id="UP000288805"/>
    </source>
</evidence>
<organism evidence="2 3">
    <name type="scientific">Vitis vinifera</name>
    <name type="common">Grape</name>
    <dbReference type="NCBI Taxonomy" id="29760"/>
    <lineage>
        <taxon>Eukaryota</taxon>
        <taxon>Viridiplantae</taxon>
        <taxon>Streptophyta</taxon>
        <taxon>Embryophyta</taxon>
        <taxon>Tracheophyta</taxon>
        <taxon>Spermatophyta</taxon>
        <taxon>Magnoliopsida</taxon>
        <taxon>eudicotyledons</taxon>
        <taxon>Gunneridae</taxon>
        <taxon>Pentapetalae</taxon>
        <taxon>rosids</taxon>
        <taxon>Vitales</taxon>
        <taxon>Vitaceae</taxon>
        <taxon>Viteae</taxon>
        <taxon>Vitis</taxon>
    </lineage>
</organism>
<feature type="region of interest" description="Disordered" evidence="1">
    <location>
        <begin position="1"/>
        <end position="52"/>
    </location>
</feature>
<name>A0A438C9H6_VITVI</name>
<comment type="caution">
    <text evidence="2">The sequence shown here is derived from an EMBL/GenBank/DDBJ whole genome shotgun (WGS) entry which is preliminary data.</text>
</comment>
<proteinExistence type="predicted"/>
<evidence type="ECO:0000313" key="2">
    <source>
        <dbReference type="EMBL" id="RVW19905.1"/>
    </source>
</evidence>
<sequence length="107" mass="12182">MSPRAEPTSMEYENVELNESSHSLVPEAPPFENIPENHGKPPNRYSPDIGEKKSKYPIANYMSTQRLSEPLKAFVHQLSLCHIPKSIEEALLDPRWVQAIKEELDAL</sequence>
<dbReference type="EMBL" id="QGNW01002420">
    <property type="protein sequence ID" value="RVW19905.1"/>
    <property type="molecule type" value="Genomic_DNA"/>
</dbReference>
<gene>
    <name evidence="2" type="ORF">CK203_114313</name>
</gene>
<reference evidence="2 3" key="1">
    <citation type="journal article" date="2018" name="PLoS Genet.">
        <title>Population sequencing reveals clonal diversity and ancestral inbreeding in the grapevine cultivar Chardonnay.</title>
        <authorList>
            <person name="Roach M.J."/>
            <person name="Johnson D.L."/>
            <person name="Bohlmann J."/>
            <person name="van Vuuren H.J."/>
            <person name="Jones S.J."/>
            <person name="Pretorius I.S."/>
            <person name="Schmidt S.A."/>
            <person name="Borneman A.R."/>
        </authorList>
    </citation>
    <scope>NUCLEOTIDE SEQUENCE [LARGE SCALE GENOMIC DNA]</scope>
    <source>
        <strain evidence="3">cv. Chardonnay</strain>
        <tissue evidence="2">Leaf</tissue>
    </source>
</reference>